<keyword evidence="3" id="KW-0863">Zinc-finger</keyword>
<evidence type="ECO:0000256" key="6">
    <source>
        <dbReference type="ARBA" id="ARBA00023163"/>
    </source>
</evidence>
<keyword evidence="6" id="KW-0804">Transcription</keyword>
<dbReference type="GO" id="GO:0016586">
    <property type="term" value="C:RSC-type complex"/>
    <property type="evidence" value="ECO:0007669"/>
    <property type="project" value="TreeGrafter"/>
</dbReference>
<gene>
    <name evidence="9" type="ORF">CMQ_4299</name>
</gene>
<organism evidence="10">
    <name type="scientific">Grosmannia clavigera (strain kw1407 / UAMH 11150)</name>
    <name type="common">Blue stain fungus</name>
    <name type="synonym">Graphiocladiella clavigera</name>
    <dbReference type="NCBI Taxonomy" id="655863"/>
    <lineage>
        <taxon>Eukaryota</taxon>
        <taxon>Fungi</taxon>
        <taxon>Dikarya</taxon>
        <taxon>Ascomycota</taxon>
        <taxon>Pezizomycotina</taxon>
        <taxon>Sordariomycetes</taxon>
        <taxon>Sordariomycetidae</taxon>
        <taxon>Ophiostomatales</taxon>
        <taxon>Ophiostomataceae</taxon>
        <taxon>Leptographium</taxon>
    </lineage>
</organism>
<dbReference type="PANTHER" id="PTHR22597">
    <property type="entry name" value="POLYCOMB GROUP PROTEIN"/>
    <property type="match status" value="1"/>
</dbReference>
<dbReference type="GeneID" id="25977494"/>
<dbReference type="AlphaFoldDB" id="F0XTF5"/>
<keyword evidence="5" id="KW-0805">Transcription regulation</keyword>
<evidence type="ECO:0000256" key="7">
    <source>
        <dbReference type="SAM" id="MobiDB-lite"/>
    </source>
</evidence>
<evidence type="ECO:0000256" key="5">
    <source>
        <dbReference type="ARBA" id="ARBA00023015"/>
    </source>
</evidence>
<dbReference type="RefSeq" id="XP_014167930.1">
    <property type="nucleotide sequence ID" value="XM_014312455.1"/>
</dbReference>
<proteinExistence type="inferred from homology"/>
<feature type="region of interest" description="Disordered" evidence="7">
    <location>
        <begin position="367"/>
        <end position="412"/>
    </location>
</feature>
<evidence type="ECO:0000313" key="10">
    <source>
        <dbReference type="Proteomes" id="UP000007796"/>
    </source>
</evidence>
<dbReference type="GO" id="GO:0031490">
    <property type="term" value="F:chromatin DNA binding"/>
    <property type="evidence" value="ECO:0007669"/>
    <property type="project" value="TreeGrafter"/>
</dbReference>
<accession>F0XTF5</accession>
<protein>
    <recommendedName>
        <fullName evidence="8">Polycomb protein VEFS-Box domain-containing protein</fullName>
    </recommendedName>
</protein>
<sequence>MARPSRQKRRLPFLHRNWRDGITAWQTWPSSKPRASSLGYADLLGDREEDLCVRPSKRRRGGALPTGIAQIPSFKECSAMWLPEYPTTRSNGLRVQVFNMFHADTPRVRFNTMANLPPADIATFSVRCKITIMSEKCGMPLLLFCDAQIGTVQAYRPADGPCGLARFSLEPLTIPLEKIAILREESRVFGLAEKYKMRIEIESTGNDTWPPLDLLTFIGTVPDSSDSHRRQHHHRHPLTSHHAKQADDCVLYAESNDFFGRPRMRIPLWLRESPLHDPICTKFVMDLDVRWSTGFLEQPRSLLEKGVLPTIVAMHPDEPIPRPALGKASSLSREALAKRYLENGILANKHANGTNHLMNGHINGRANGHANGRLGGSINGSQSRAGGRSVTPSVNGVDSAVEDDEDDEGDVAEGELAAGRSLRRRRGHPDYNLRTMTNKVHGKVPRSPRKLRSSVLEFNGRFNGSLHGRFSNMDAVGNKVTYILPPEQLTVDGFVCCICLAWNPDINQLRAHLKCHFHYHFDYETLPGSRGGHTVYVSHYPDESTISLRPKIYQLGRPTKPLDLDSFLAGDESWVTSRFGPQHDNSGVAPVTCDARSKQPLQVKDINLVVPHIKQPLYHPLSKVLLQPGDKIRPVAVDDSWLVHKHREVVQDYSDLSSAEKEFIQEWDKFVISRRVSSDAYIPRTMLEFIEEKGLWLVADHARTIEFGKHMAVMVARSLLSNEDIQAITSCLNIARKRAKETPSLTAAAEASAVPKTGPHRSKSGCSVCGLPVLGPFMLICSNKV</sequence>
<dbReference type="eggNOG" id="ENOG502SDK4">
    <property type="taxonomic scope" value="Eukaryota"/>
</dbReference>
<feature type="domain" description="Polycomb protein VEFS-Box" evidence="8">
    <location>
        <begin position="637"/>
        <end position="723"/>
    </location>
</feature>
<feature type="compositionally biased region" description="Acidic residues" evidence="7">
    <location>
        <begin position="400"/>
        <end position="412"/>
    </location>
</feature>
<keyword evidence="10" id="KW-1185">Reference proteome</keyword>
<keyword evidence="2" id="KW-0479">Metal-binding</keyword>
<evidence type="ECO:0000256" key="1">
    <source>
        <dbReference type="ARBA" id="ARBA00007416"/>
    </source>
</evidence>
<comment type="similarity">
    <text evidence="1">Belongs to the VEFS (VRN2-EMF2-FIS2-SU(Z)12) family.</text>
</comment>
<dbReference type="PANTHER" id="PTHR22597:SF0">
    <property type="entry name" value="POLYCOMB PROTEIN SUZ12"/>
    <property type="match status" value="1"/>
</dbReference>
<name>F0XTF5_GROCL</name>
<reference evidence="9 10" key="1">
    <citation type="journal article" date="2011" name="Proc. Natl. Acad. Sci. U.S.A.">
        <title>Genome and transcriptome analyses of the mountain pine beetle-fungal symbiont Grosmannia clavigera, a lodgepole pine pathogen.</title>
        <authorList>
            <person name="DiGuistini S."/>
            <person name="Wang Y."/>
            <person name="Liao N.Y."/>
            <person name="Taylor G."/>
            <person name="Tanguay P."/>
            <person name="Feau N."/>
            <person name="Henrissat B."/>
            <person name="Chan S.K."/>
            <person name="Hesse-Orce U."/>
            <person name="Alamouti S.M."/>
            <person name="Tsui C.K.M."/>
            <person name="Docking R.T."/>
            <person name="Levasseur A."/>
            <person name="Haridas S."/>
            <person name="Robertson G."/>
            <person name="Birol I."/>
            <person name="Holt R.A."/>
            <person name="Marra M.A."/>
            <person name="Hamelin R.C."/>
            <person name="Hirst M."/>
            <person name="Jones S.J.M."/>
            <person name="Bohlmann J."/>
            <person name="Breuil C."/>
        </authorList>
    </citation>
    <scope>NUCLEOTIDE SEQUENCE [LARGE SCALE GENOMIC DNA]</scope>
    <source>
        <strain evidence="10">kw1407 / UAMH 11150</strain>
    </source>
</reference>
<dbReference type="STRING" id="655863.F0XTF5"/>
<evidence type="ECO:0000259" key="8">
    <source>
        <dbReference type="Pfam" id="PF09733"/>
    </source>
</evidence>
<dbReference type="OrthoDB" id="166746at2759"/>
<feature type="compositionally biased region" description="Polar residues" evidence="7">
    <location>
        <begin position="379"/>
        <end position="394"/>
    </location>
</feature>
<evidence type="ECO:0000256" key="3">
    <source>
        <dbReference type="ARBA" id="ARBA00022771"/>
    </source>
</evidence>
<dbReference type="EMBL" id="GL630006">
    <property type="protein sequence ID" value="EFW98447.1"/>
    <property type="molecule type" value="Genomic_DNA"/>
</dbReference>
<dbReference type="HOGENOM" id="CLU_019535_0_0_1"/>
<dbReference type="Proteomes" id="UP000007796">
    <property type="component" value="Unassembled WGS sequence"/>
</dbReference>
<evidence type="ECO:0000313" key="9">
    <source>
        <dbReference type="EMBL" id="EFW98447.1"/>
    </source>
</evidence>
<evidence type="ECO:0000256" key="4">
    <source>
        <dbReference type="ARBA" id="ARBA00022833"/>
    </source>
</evidence>
<dbReference type="Pfam" id="PF09733">
    <property type="entry name" value="VEFS-Box"/>
    <property type="match status" value="1"/>
</dbReference>
<dbReference type="InParanoid" id="F0XTF5"/>
<keyword evidence="4" id="KW-0862">Zinc</keyword>
<dbReference type="GO" id="GO:0008270">
    <property type="term" value="F:zinc ion binding"/>
    <property type="evidence" value="ECO:0007669"/>
    <property type="project" value="UniProtKB-KW"/>
</dbReference>
<dbReference type="InterPro" id="IPR019135">
    <property type="entry name" value="Polycomb_protein_VEFS-Box"/>
</dbReference>
<dbReference type="CDD" id="cd21552">
    <property type="entry name" value="VEFS-box_ctSUZ12-like"/>
    <property type="match status" value="1"/>
</dbReference>
<evidence type="ECO:0000256" key="2">
    <source>
        <dbReference type="ARBA" id="ARBA00022723"/>
    </source>
</evidence>